<organism evidence="1 2">
    <name type="scientific">Methylocucumis oryzae</name>
    <dbReference type="NCBI Taxonomy" id="1632867"/>
    <lineage>
        <taxon>Bacteria</taxon>
        <taxon>Pseudomonadati</taxon>
        <taxon>Pseudomonadota</taxon>
        <taxon>Gammaproteobacteria</taxon>
        <taxon>Methylococcales</taxon>
        <taxon>Methylococcaceae</taxon>
        <taxon>Methylocucumis</taxon>
    </lineage>
</organism>
<dbReference type="PANTHER" id="PTHR32305:SF15">
    <property type="entry name" value="PROTEIN RHSA-RELATED"/>
    <property type="match status" value="1"/>
</dbReference>
<comment type="caution">
    <text evidence="1">The sequence shown here is derived from an EMBL/GenBank/DDBJ whole genome shotgun (WGS) entry which is preliminary data.</text>
</comment>
<evidence type="ECO:0000313" key="2">
    <source>
        <dbReference type="Proteomes" id="UP000033684"/>
    </source>
</evidence>
<dbReference type="Pfam" id="PF05593">
    <property type="entry name" value="RHS_repeat"/>
    <property type="match status" value="3"/>
</dbReference>
<reference evidence="2" key="1">
    <citation type="submission" date="2015-03" db="EMBL/GenBank/DDBJ databases">
        <title>Draft genome sequence of a novel methanotroph (Sn10-6) isolated from flooded ricefield rhizosphere in India.</title>
        <authorList>
            <person name="Pandit P.S."/>
            <person name="Pore S.D."/>
            <person name="Arora P."/>
            <person name="Kapse N.G."/>
            <person name="Dhakephalkar P.K."/>
            <person name="Rahalkar M.C."/>
        </authorList>
    </citation>
    <scope>NUCLEOTIDE SEQUENCE [LARGE SCALE GENOMIC DNA]</scope>
    <source>
        <strain evidence="2">Sn10-6</strain>
    </source>
</reference>
<dbReference type="InterPro" id="IPR006530">
    <property type="entry name" value="YD"/>
</dbReference>
<reference evidence="1 2" key="2">
    <citation type="journal article" date="2016" name="Microb. Ecol.">
        <title>Genome Characteristics of a Novel Type I Methanotroph (Sn10-6) Isolated from a Flooded Indian Rice Field.</title>
        <authorList>
            <person name="Rahalkar M.C."/>
            <person name="Pandit P.S."/>
            <person name="Dhakephalkar P.K."/>
            <person name="Pore S."/>
            <person name="Arora P."/>
            <person name="Kapse N."/>
        </authorList>
    </citation>
    <scope>NUCLEOTIDE SEQUENCE [LARGE SCALE GENOMIC DNA]</scope>
    <source>
        <strain evidence="1 2">Sn10-6</strain>
    </source>
</reference>
<dbReference type="PANTHER" id="PTHR32305">
    <property type="match status" value="1"/>
</dbReference>
<proteinExistence type="predicted"/>
<dbReference type="RefSeq" id="WP_045778792.1">
    <property type="nucleotide sequence ID" value="NZ_LAJX01000070.1"/>
</dbReference>
<accession>A0A0F3IJY8</accession>
<dbReference type="AlphaFoldDB" id="A0A0F3IJY8"/>
<evidence type="ECO:0000313" key="1">
    <source>
        <dbReference type="EMBL" id="KJV06992.1"/>
    </source>
</evidence>
<dbReference type="Gene3D" id="2.180.10.10">
    <property type="entry name" value="RHS repeat-associated core"/>
    <property type="match status" value="2"/>
</dbReference>
<dbReference type="Proteomes" id="UP000033684">
    <property type="component" value="Unassembled WGS sequence"/>
</dbReference>
<sequence>MLIRVEDSYNLSLSFTYNTAGRIATITDNAGTVIRYGYDSNNNLTTVTYPDETPAISTDNPKKTYVYNESVNTAGVNQIHALTGIIDENNVRYATYKYNTQGKAISTEHAGSVNKFSLAYNNDGSTTITDPLGSVRSNFAKAILNVVKSTGQTQPAGIGCGPSARNIAYDANGNITRLTDFNGNTTCYAYDTTRNLETVRVEGLAAGSACLTNLASYLPATGTSERKISTEWHPTWRLRTRVAEPKRITAWDYGETLDECGAIGVVCSRSDYASTDETGAQGLTAPTNRTRQWRYQYNPRGQLLVSDGPRDNASDQNDQTAYAYYADDATEVNNRKRLYTVTDSQGHVTTYTHYDANGRPLESIAANGVVTAYTYTPRGQLKTVSHAGLATQMDYYANGLLKQVTTPTVAGWVFGIISR</sequence>
<dbReference type="InterPro" id="IPR031325">
    <property type="entry name" value="RHS_repeat"/>
</dbReference>
<dbReference type="NCBIfam" id="TIGR01643">
    <property type="entry name" value="YD_repeat_2x"/>
    <property type="match status" value="2"/>
</dbReference>
<dbReference type="InterPro" id="IPR050708">
    <property type="entry name" value="T6SS_VgrG/RHS"/>
</dbReference>
<keyword evidence="2" id="KW-1185">Reference proteome</keyword>
<gene>
    <name evidence="1" type="ORF">VZ94_07770</name>
</gene>
<protein>
    <submittedName>
        <fullName evidence="1">Uncharacterized protein</fullName>
    </submittedName>
</protein>
<name>A0A0F3IJY8_9GAMM</name>
<dbReference type="EMBL" id="LAJX01000070">
    <property type="protein sequence ID" value="KJV06992.1"/>
    <property type="molecule type" value="Genomic_DNA"/>
</dbReference>